<feature type="domain" description="PepSY" evidence="2">
    <location>
        <begin position="127"/>
        <end position="189"/>
    </location>
</feature>
<dbReference type="Gene3D" id="3.10.450.40">
    <property type="match status" value="2"/>
</dbReference>
<dbReference type="Pfam" id="PF03413">
    <property type="entry name" value="PepSY"/>
    <property type="match status" value="2"/>
</dbReference>
<organism evidence="3 4">
    <name type="scientific">Clostridium porci</name>
    <dbReference type="NCBI Taxonomy" id="2605778"/>
    <lineage>
        <taxon>Bacteria</taxon>
        <taxon>Bacillati</taxon>
        <taxon>Bacillota</taxon>
        <taxon>Clostridia</taxon>
        <taxon>Eubacteriales</taxon>
        <taxon>Clostridiaceae</taxon>
        <taxon>Clostridium</taxon>
    </lineage>
</organism>
<keyword evidence="4" id="KW-1185">Reference proteome</keyword>
<keyword evidence="1" id="KW-0732">Signal</keyword>
<dbReference type="RefSeq" id="WP_154470541.1">
    <property type="nucleotide sequence ID" value="NZ_DBEWUL010000008.1"/>
</dbReference>
<gene>
    <name evidence="3" type="ORF">FYJ39_00655</name>
</gene>
<evidence type="ECO:0000259" key="2">
    <source>
        <dbReference type="Pfam" id="PF03413"/>
    </source>
</evidence>
<reference evidence="3 4" key="1">
    <citation type="submission" date="2019-08" db="EMBL/GenBank/DDBJ databases">
        <title>In-depth cultivation of the pig gut microbiome towards novel bacterial diversity and tailored functional studies.</title>
        <authorList>
            <person name="Wylensek D."/>
            <person name="Hitch T.C.A."/>
            <person name="Clavel T."/>
        </authorList>
    </citation>
    <scope>NUCLEOTIDE SEQUENCE [LARGE SCALE GENOMIC DNA]</scope>
    <source>
        <strain evidence="3 4">WCA-389-WT-23D1</strain>
    </source>
</reference>
<proteinExistence type="predicted"/>
<sequence length="196" mass="21047">MVKKLLAAAGLSLTLVPLLPATAIGAPKQITEASAKQIALSNAGLSERNLALIYAKLDWDDGRPVYDVEFYTPDYAEYDYEIDAYTGAILSIDYEAESITSAGQSGGLAAAAPTQPSAPFQTAATSAISLEQAKAIALNQAGLSDSQVVFVKANQEQDDGRLLYECEFVYKTTEYTYEIDAYTGAVIEMDIDSIYD</sequence>
<evidence type="ECO:0000313" key="4">
    <source>
        <dbReference type="Proteomes" id="UP000429958"/>
    </source>
</evidence>
<dbReference type="Proteomes" id="UP000429958">
    <property type="component" value="Unassembled WGS sequence"/>
</dbReference>
<feature type="domain" description="PepSY" evidence="2">
    <location>
        <begin position="30"/>
        <end position="92"/>
    </location>
</feature>
<evidence type="ECO:0000256" key="1">
    <source>
        <dbReference type="SAM" id="SignalP"/>
    </source>
</evidence>
<dbReference type="EMBL" id="VUMD01000001">
    <property type="protein sequence ID" value="MSS35124.1"/>
    <property type="molecule type" value="Genomic_DNA"/>
</dbReference>
<feature type="chain" id="PRO_5039321694" description="PepSY domain-containing protein" evidence="1">
    <location>
        <begin position="24"/>
        <end position="196"/>
    </location>
</feature>
<dbReference type="AlphaFoldDB" id="A0A7X2TAQ3"/>
<accession>A0A7X2TAQ3</accession>
<comment type="caution">
    <text evidence="3">The sequence shown here is derived from an EMBL/GenBank/DDBJ whole genome shotgun (WGS) entry which is preliminary data.</text>
</comment>
<feature type="signal peptide" evidence="1">
    <location>
        <begin position="1"/>
        <end position="23"/>
    </location>
</feature>
<evidence type="ECO:0000313" key="3">
    <source>
        <dbReference type="EMBL" id="MSS35124.1"/>
    </source>
</evidence>
<dbReference type="InterPro" id="IPR025711">
    <property type="entry name" value="PepSY"/>
</dbReference>
<name>A0A7X2TAQ3_9CLOT</name>
<protein>
    <recommendedName>
        <fullName evidence="2">PepSY domain-containing protein</fullName>
    </recommendedName>
</protein>